<evidence type="ECO:0000256" key="1">
    <source>
        <dbReference type="SAM" id="MobiDB-lite"/>
    </source>
</evidence>
<dbReference type="Ensembl" id="ENSPSTT00000009467.1">
    <property type="protein sequence ID" value="ENSPSTP00000009021.1"/>
    <property type="gene ID" value="ENSPSTG00000006363.1"/>
</dbReference>
<dbReference type="GO" id="GO:0050699">
    <property type="term" value="F:WW domain binding"/>
    <property type="evidence" value="ECO:0007669"/>
    <property type="project" value="TreeGrafter"/>
</dbReference>
<organism evidence="3 4">
    <name type="scientific">Pavo cristatus</name>
    <name type="common">Indian peafowl</name>
    <name type="synonym">Blue peafowl</name>
    <dbReference type="NCBI Taxonomy" id="9049"/>
    <lineage>
        <taxon>Eukaryota</taxon>
        <taxon>Metazoa</taxon>
        <taxon>Chordata</taxon>
        <taxon>Craniata</taxon>
        <taxon>Vertebrata</taxon>
        <taxon>Euteleostomi</taxon>
        <taxon>Archelosauria</taxon>
        <taxon>Archosauria</taxon>
        <taxon>Dinosauria</taxon>
        <taxon>Saurischia</taxon>
        <taxon>Theropoda</taxon>
        <taxon>Coelurosauria</taxon>
        <taxon>Aves</taxon>
        <taxon>Neognathae</taxon>
        <taxon>Galloanserae</taxon>
        <taxon>Galliformes</taxon>
        <taxon>Phasianidae</taxon>
        <taxon>Phasianinae</taxon>
        <taxon>Pavo</taxon>
    </lineage>
</organism>
<evidence type="ECO:0000313" key="4">
    <source>
        <dbReference type="Proteomes" id="UP000694428"/>
    </source>
</evidence>
<feature type="transmembrane region" description="Helical" evidence="2">
    <location>
        <begin position="84"/>
        <end position="102"/>
    </location>
</feature>
<feature type="region of interest" description="Disordered" evidence="1">
    <location>
        <begin position="199"/>
        <end position="254"/>
    </location>
</feature>
<feature type="compositionally biased region" description="Low complexity" evidence="1">
    <location>
        <begin position="199"/>
        <end position="214"/>
    </location>
</feature>
<dbReference type="InterPro" id="IPR051994">
    <property type="entry name" value="WW_domain-binding"/>
</dbReference>
<evidence type="ECO:0000313" key="3">
    <source>
        <dbReference type="Ensembl" id="ENSPSTP00000009021.1"/>
    </source>
</evidence>
<name>A0A8C9L8L4_PAVCR</name>
<dbReference type="Pfam" id="PF11669">
    <property type="entry name" value="WBP-1"/>
    <property type="match status" value="1"/>
</dbReference>
<keyword evidence="2" id="KW-1133">Transmembrane helix</keyword>
<dbReference type="InterPro" id="IPR021684">
    <property type="entry name" value="WBP1-like"/>
</dbReference>
<keyword evidence="2" id="KW-0472">Membrane</keyword>
<accession>A0A8C9L8L4</accession>
<dbReference type="AlphaFoldDB" id="A0A8C9L8L4"/>
<sequence>MERPGSGGGAEGAWAALLGRQHQVWGADGAARGEAPSRPCPIPGPARSRRAREFCPGVNNQPYVCETGHCCGESGCCTYYYELWWFWLLWTVLILFSCCCAYRHRRAKLRLQQQQRQREINLIAYHGACNYPASMMDLRMLASFKLPAYEEVAHRPSTPPPPYSSILAQLSGPRSRLGSSSLTLSPSSENYTSCSCESSCVTSPSSTSLSVQVTDETERSQASTPSEECGTSSTGTGASWELPEEPPARPAPHKHALFSSNVDFFEADCQRCSDIEEGEEEEEGRGAATEEGGEHHRHRRLTGDSGIEVGRCQEEEGGEESEGEGARLLGKAGSTQAQHGIPAEAGSAEPGTPPLPV</sequence>
<protein>
    <submittedName>
        <fullName evidence="3">WW domain binding protein 1</fullName>
    </submittedName>
</protein>
<dbReference type="Proteomes" id="UP000694428">
    <property type="component" value="Unplaced"/>
</dbReference>
<keyword evidence="2" id="KW-0812">Transmembrane</keyword>
<evidence type="ECO:0000256" key="2">
    <source>
        <dbReference type="SAM" id="Phobius"/>
    </source>
</evidence>
<feature type="compositionally biased region" description="Polar residues" evidence="1">
    <location>
        <begin position="220"/>
        <end position="237"/>
    </location>
</feature>
<reference evidence="3" key="2">
    <citation type="submission" date="2025-09" db="UniProtKB">
        <authorList>
            <consortium name="Ensembl"/>
        </authorList>
    </citation>
    <scope>IDENTIFICATION</scope>
</reference>
<dbReference type="PANTHER" id="PTHR16209">
    <property type="entry name" value="VESICULAR, OVEREXPRESSED IN CANCER, PROSURVIVAL PROTEIN 1"/>
    <property type="match status" value="1"/>
</dbReference>
<dbReference type="PANTHER" id="PTHR16209:SF5">
    <property type="entry name" value="WW DOMAIN-BINDING PROTEIN 1"/>
    <property type="match status" value="1"/>
</dbReference>
<keyword evidence="4" id="KW-1185">Reference proteome</keyword>
<reference evidence="3" key="1">
    <citation type="submission" date="2025-08" db="UniProtKB">
        <authorList>
            <consortium name="Ensembl"/>
        </authorList>
    </citation>
    <scope>IDENTIFICATION</scope>
</reference>
<proteinExistence type="predicted"/>
<feature type="region of interest" description="Disordered" evidence="1">
    <location>
        <begin position="275"/>
        <end position="357"/>
    </location>
</feature>